<dbReference type="Proteomes" id="UP000316988">
    <property type="component" value="Unassembled WGS sequence"/>
</dbReference>
<comment type="caution">
    <text evidence="3">The sequence shown here is derived from an EMBL/GenBank/DDBJ whole genome shotgun (WGS) entry which is preliminary data.</text>
</comment>
<feature type="domain" description="Alpha/beta hydrolase fold-3" evidence="2">
    <location>
        <begin position="72"/>
        <end position="268"/>
    </location>
</feature>
<evidence type="ECO:0000259" key="2">
    <source>
        <dbReference type="Pfam" id="PF07859"/>
    </source>
</evidence>
<evidence type="ECO:0000313" key="3">
    <source>
        <dbReference type="EMBL" id="TSD63572.1"/>
    </source>
</evidence>
<organism evidence="3 4">
    <name type="scientific">Aeromicrobium piscarium</name>
    <dbReference type="NCBI Taxonomy" id="2590901"/>
    <lineage>
        <taxon>Bacteria</taxon>
        <taxon>Bacillati</taxon>
        <taxon>Actinomycetota</taxon>
        <taxon>Actinomycetes</taxon>
        <taxon>Propionibacteriales</taxon>
        <taxon>Nocardioidaceae</taxon>
        <taxon>Aeromicrobium</taxon>
    </lineage>
</organism>
<protein>
    <submittedName>
        <fullName evidence="3">Alpha/beta hydrolase</fullName>
    </submittedName>
</protein>
<evidence type="ECO:0000313" key="4">
    <source>
        <dbReference type="Proteomes" id="UP000316988"/>
    </source>
</evidence>
<dbReference type="InterPro" id="IPR029058">
    <property type="entry name" value="AB_hydrolase_fold"/>
</dbReference>
<dbReference type="Gene3D" id="3.40.50.1820">
    <property type="entry name" value="alpha/beta hydrolase"/>
    <property type="match status" value="1"/>
</dbReference>
<dbReference type="EMBL" id="VLNT01000005">
    <property type="protein sequence ID" value="TSD63572.1"/>
    <property type="molecule type" value="Genomic_DNA"/>
</dbReference>
<dbReference type="RefSeq" id="WP_143912945.1">
    <property type="nucleotide sequence ID" value="NZ_VLNT01000005.1"/>
</dbReference>
<keyword evidence="1 3" id="KW-0378">Hydrolase</keyword>
<name>A0A554SB66_9ACTN</name>
<evidence type="ECO:0000256" key="1">
    <source>
        <dbReference type="ARBA" id="ARBA00022801"/>
    </source>
</evidence>
<dbReference type="Pfam" id="PF07859">
    <property type="entry name" value="Abhydrolase_3"/>
    <property type="match status" value="1"/>
</dbReference>
<dbReference type="GO" id="GO:0016787">
    <property type="term" value="F:hydrolase activity"/>
    <property type="evidence" value="ECO:0007669"/>
    <property type="project" value="UniProtKB-KW"/>
</dbReference>
<proteinExistence type="predicted"/>
<keyword evidence="4" id="KW-1185">Reference proteome</keyword>
<accession>A0A554SB66</accession>
<dbReference type="InterPro" id="IPR050300">
    <property type="entry name" value="GDXG_lipolytic_enzyme"/>
</dbReference>
<dbReference type="SUPFAM" id="SSF53474">
    <property type="entry name" value="alpha/beta-Hydrolases"/>
    <property type="match status" value="1"/>
</dbReference>
<dbReference type="PANTHER" id="PTHR48081:SF8">
    <property type="entry name" value="ALPHA_BETA HYDROLASE FOLD-3 DOMAIN-CONTAINING PROTEIN-RELATED"/>
    <property type="match status" value="1"/>
</dbReference>
<reference evidence="3 4" key="1">
    <citation type="submission" date="2019-07" db="EMBL/GenBank/DDBJ databases">
        <authorList>
            <person name="Zhao L.H."/>
        </authorList>
    </citation>
    <scope>NUCLEOTIDE SEQUENCE [LARGE SCALE GENOMIC DNA]</scope>
    <source>
        <strain evidence="3 4">Co35</strain>
    </source>
</reference>
<dbReference type="PANTHER" id="PTHR48081">
    <property type="entry name" value="AB HYDROLASE SUPERFAMILY PROTEIN C4A8.06C"/>
    <property type="match status" value="1"/>
</dbReference>
<dbReference type="AlphaFoldDB" id="A0A554SB66"/>
<gene>
    <name evidence="3" type="ORF">FNM00_08125</name>
</gene>
<sequence length="296" mass="32196">MALHPQARRMLSELGEPTDPAEIDLVEQRRQAREAALAARSESVRIDHVDDLDADGVPVRLYRPRGGAPVALYVHGGGWVMHDLETHDAFCRYLASTTGWALLAVDYRRAPEHPYPAPLDDVVTAARWLRREASGHDVDASFLPGIGDSAGGNLVAGACVRDPTLLDFQLLLYPATDPRVELDPDDDNAALDAASMRWMWSAYAEGAFDHPEVAVLRAPEPGRLPPAMVVTAEHDALRDQGEAYVTRLAEAGVRATGWRAQGMVHSFWRQPHTFDSAQDLVVMAGAVLDAAATLNG</sequence>
<dbReference type="OrthoDB" id="3181909at2"/>
<dbReference type="InterPro" id="IPR013094">
    <property type="entry name" value="AB_hydrolase_3"/>
</dbReference>